<protein>
    <submittedName>
        <fullName evidence="2">Uncharacterized protein</fullName>
    </submittedName>
</protein>
<dbReference type="EMBL" id="KN818601">
    <property type="protein sequence ID" value="KIL54914.1"/>
    <property type="molecule type" value="Genomic_DNA"/>
</dbReference>
<keyword evidence="3" id="KW-1185">Reference proteome</keyword>
<sequence length="169" mass="18899">MRAPHWFSALPLPYQTNLVSDVYDFGGDCSLTTVKTSLVCCLAATKSDRRCVILFVIACITMMFHDQSRHCSVSIAWSTLAGCHKEFSPSGYTSHLNRTQNGLCISAYHYEIQQLEHANLTDALEHTDNVECSPIHNEEDYDDVHYGDEADVRSDDEDGVRSDDEDGTS</sequence>
<reference evidence="2 3" key="1">
    <citation type="submission" date="2014-04" db="EMBL/GenBank/DDBJ databases">
        <title>Evolutionary Origins and Diversification of the Mycorrhizal Mutualists.</title>
        <authorList>
            <consortium name="DOE Joint Genome Institute"/>
            <consortium name="Mycorrhizal Genomics Consortium"/>
            <person name="Kohler A."/>
            <person name="Kuo A."/>
            <person name="Nagy L.G."/>
            <person name="Floudas D."/>
            <person name="Copeland A."/>
            <person name="Barry K.W."/>
            <person name="Cichocki N."/>
            <person name="Veneault-Fourrey C."/>
            <person name="LaButti K."/>
            <person name="Lindquist E.A."/>
            <person name="Lipzen A."/>
            <person name="Lundell T."/>
            <person name="Morin E."/>
            <person name="Murat C."/>
            <person name="Riley R."/>
            <person name="Ohm R."/>
            <person name="Sun H."/>
            <person name="Tunlid A."/>
            <person name="Henrissat B."/>
            <person name="Grigoriev I.V."/>
            <person name="Hibbett D.S."/>
            <person name="Martin F."/>
        </authorList>
    </citation>
    <scope>NUCLEOTIDE SEQUENCE [LARGE SCALE GENOMIC DNA]</scope>
    <source>
        <strain evidence="2 3">Koide BX008</strain>
    </source>
</reference>
<organism evidence="2 3">
    <name type="scientific">Amanita muscaria (strain Koide BX008)</name>
    <dbReference type="NCBI Taxonomy" id="946122"/>
    <lineage>
        <taxon>Eukaryota</taxon>
        <taxon>Fungi</taxon>
        <taxon>Dikarya</taxon>
        <taxon>Basidiomycota</taxon>
        <taxon>Agaricomycotina</taxon>
        <taxon>Agaricomycetes</taxon>
        <taxon>Agaricomycetidae</taxon>
        <taxon>Agaricales</taxon>
        <taxon>Pluteineae</taxon>
        <taxon>Amanitaceae</taxon>
        <taxon>Amanita</taxon>
    </lineage>
</organism>
<name>A0A0C2SLV3_AMAMK</name>
<gene>
    <name evidence="2" type="ORF">M378DRAFT_182381</name>
</gene>
<proteinExistence type="predicted"/>
<feature type="region of interest" description="Disordered" evidence="1">
    <location>
        <begin position="134"/>
        <end position="169"/>
    </location>
</feature>
<dbReference type="Proteomes" id="UP000054549">
    <property type="component" value="Unassembled WGS sequence"/>
</dbReference>
<evidence type="ECO:0000313" key="2">
    <source>
        <dbReference type="EMBL" id="KIL54914.1"/>
    </source>
</evidence>
<dbReference type="HOGENOM" id="CLU_1578106_0_0_1"/>
<dbReference type="InParanoid" id="A0A0C2SLV3"/>
<accession>A0A0C2SLV3</accession>
<evidence type="ECO:0000256" key="1">
    <source>
        <dbReference type="SAM" id="MobiDB-lite"/>
    </source>
</evidence>
<feature type="compositionally biased region" description="Acidic residues" evidence="1">
    <location>
        <begin position="154"/>
        <end position="169"/>
    </location>
</feature>
<dbReference type="AlphaFoldDB" id="A0A0C2SLV3"/>
<feature type="compositionally biased region" description="Basic and acidic residues" evidence="1">
    <location>
        <begin position="143"/>
        <end position="153"/>
    </location>
</feature>
<evidence type="ECO:0000313" key="3">
    <source>
        <dbReference type="Proteomes" id="UP000054549"/>
    </source>
</evidence>